<feature type="transmembrane region" description="Helical" evidence="1">
    <location>
        <begin position="52"/>
        <end position="75"/>
    </location>
</feature>
<keyword evidence="3" id="KW-1185">Reference proteome</keyword>
<evidence type="ECO:0000256" key="1">
    <source>
        <dbReference type="SAM" id="Phobius"/>
    </source>
</evidence>
<dbReference type="Proteomes" id="UP001365542">
    <property type="component" value="Unassembled WGS sequence"/>
</dbReference>
<feature type="transmembrane region" description="Helical" evidence="1">
    <location>
        <begin position="87"/>
        <end position="109"/>
    </location>
</feature>
<dbReference type="EMBL" id="JAVHJO010000009">
    <property type="protein sequence ID" value="KAK6537093.1"/>
    <property type="molecule type" value="Genomic_DNA"/>
</dbReference>
<dbReference type="AlphaFoldDB" id="A0AAV9XB12"/>
<organism evidence="2 3">
    <name type="scientific">Orbilia ellipsospora</name>
    <dbReference type="NCBI Taxonomy" id="2528407"/>
    <lineage>
        <taxon>Eukaryota</taxon>
        <taxon>Fungi</taxon>
        <taxon>Dikarya</taxon>
        <taxon>Ascomycota</taxon>
        <taxon>Pezizomycotina</taxon>
        <taxon>Orbiliomycetes</taxon>
        <taxon>Orbiliales</taxon>
        <taxon>Orbiliaceae</taxon>
        <taxon>Orbilia</taxon>
    </lineage>
</organism>
<gene>
    <name evidence="2" type="ORF">TWF694_011293</name>
</gene>
<evidence type="ECO:0000313" key="3">
    <source>
        <dbReference type="Proteomes" id="UP001365542"/>
    </source>
</evidence>
<proteinExistence type="predicted"/>
<keyword evidence="1" id="KW-0472">Membrane</keyword>
<accession>A0AAV9XB12</accession>
<comment type="caution">
    <text evidence="2">The sequence shown here is derived from an EMBL/GenBank/DDBJ whole genome shotgun (WGS) entry which is preliminary data.</text>
</comment>
<keyword evidence="1" id="KW-1133">Transmembrane helix</keyword>
<keyword evidence="1" id="KW-0812">Transmembrane</keyword>
<evidence type="ECO:0000313" key="2">
    <source>
        <dbReference type="EMBL" id="KAK6537093.1"/>
    </source>
</evidence>
<protein>
    <submittedName>
        <fullName evidence="2">Uncharacterized protein</fullName>
    </submittedName>
</protein>
<reference evidence="2 3" key="1">
    <citation type="submission" date="2019-10" db="EMBL/GenBank/DDBJ databases">
        <authorList>
            <person name="Palmer J.M."/>
        </authorList>
    </citation>
    <scope>NUCLEOTIDE SEQUENCE [LARGE SCALE GENOMIC DNA]</scope>
    <source>
        <strain evidence="2 3">TWF694</strain>
    </source>
</reference>
<name>A0AAV9XB12_9PEZI</name>
<sequence>MGNSWSFSFSFWIVNGIYESDRNVTAYRLRLNESEPIIIEQCGPSNLISAGYALWLVLIPAVACISQLPGSTFLSERSNFYRFSPELGIVETLNIIVLVIKGLLSGFGWHQSVLGVFVVREGIGNGDLWWRRDLSLQDDVDDLYLPNENEETSGEVEPASENIASEEVDIGYPLGNLNAANANTVTNQPAVFTPTKLLKRRMEEMADPLSTERVLGVALFAI</sequence>